<proteinExistence type="predicted"/>
<reference evidence="2 3" key="1">
    <citation type="submission" date="2023-10" db="EMBL/GenBank/DDBJ databases">
        <title>Genome-Wide Identification Analysis in wild type Solanum Pinnatisectum Reveals Some Genes Defensing Phytophthora Infestans.</title>
        <authorList>
            <person name="Sun C."/>
        </authorList>
    </citation>
    <scope>NUCLEOTIDE SEQUENCE [LARGE SCALE GENOMIC DNA]</scope>
    <source>
        <strain evidence="2">LQN</strain>
        <tissue evidence="2">Leaf</tissue>
    </source>
</reference>
<comment type="caution">
    <text evidence="2">The sequence shown here is derived from an EMBL/GenBank/DDBJ whole genome shotgun (WGS) entry which is preliminary data.</text>
</comment>
<dbReference type="GO" id="GO:0006405">
    <property type="term" value="P:RNA export from nucleus"/>
    <property type="evidence" value="ECO:0007669"/>
    <property type="project" value="InterPro"/>
</dbReference>
<organism evidence="2 3">
    <name type="scientific">Solanum pinnatisectum</name>
    <name type="common">tansyleaf nightshade</name>
    <dbReference type="NCBI Taxonomy" id="50273"/>
    <lineage>
        <taxon>Eukaryota</taxon>
        <taxon>Viridiplantae</taxon>
        <taxon>Streptophyta</taxon>
        <taxon>Embryophyta</taxon>
        <taxon>Tracheophyta</taxon>
        <taxon>Spermatophyta</taxon>
        <taxon>Magnoliopsida</taxon>
        <taxon>eudicotyledons</taxon>
        <taxon>Gunneridae</taxon>
        <taxon>Pentapetalae</taxon>
        <taxon>asterids</taxon>
        <taxon>lamiids</taxon>
        <taxon>Solanales</taxon>
        <taxon>Solanaceae</taxon>
        <taxon>Solanoideae</taxon>
        <taxon>Solaneae</taxon>
        <taxon>Solanum</taxon>
    </lineage>
</organism>
<evidence type="ECO:0000313" key="3">
    <source>
        <dbReference type="Proteomes" id="UP001311915"/>
    </source>
</evidence>
<evidence type="ECO:0000313" key="2">
    <source>
        <dbReference type="EMBL" id="KAK4737382.1"/>
    </source>
</evidence>
<gene>
    <name evidence="2" type="ORF">R3W88_001079</name>
</gene>
<dbReference type="GO" id="GO:0017056">
    <property type="term" value="F:structural constituent of nuclear pore"/>
    <property type="evidence" value="ECO:0007669"/>
    <property type="project" value="InterPro"/>
</dbReference>
<keyword evidence="3" id="KW-1185">Reference proteome</keyword>
<dbReference type="PANTHER" id="PTHR34418:SF3">
    <property type="entry name" value="NUCLEAR PORE COMPLEX PROTEIN NUP214"/>
    <property type="match status" value="1"/>
</dbReference>
<accession>A0AAV9ML07</accession>
<dbReference type="InterPro" id="IPR044694">
    <property type="entry name" value="NUP214"/>
</dbReference>
<dbReference type="EMBL" id="JAWPEI010000001">
    <property type="protein sequence ID" value="KAK4737382.1"/>
    <property type="molecule type" value="Genomic_DNA"/>
</dbReference>
<evidence type="ECO:0000256" key="1">
    <source>
        <dbReference type="SAM" id="Coils"/>
    </source>
</evidence>
<keyword evidence="1" id="KW-0175">Coiled coil</keyword>
<feature type="coiled-coil region" evidence="1">
    <location>
        <begin position="30"/>
        <end position="57"/>
    </location>
</feature>
<dbReference type="Proteomes" id="UP001311915">
    <property type="component" value="Unassembled WGS sequence"/>
</dbReference>
<name>A0AAV9ML07_9SOLN</name>
<dbReference type="AlphaFoldDB" id="A0AAV9ML07"/>
<sequence length="210" mass="24533">MEGIFKEVTDERYWDLWNRQKLSSELELKRQHVNEVNKSLTNQLIELERHFNTLELNKFGDAYGIHTSKRGFQSRPGQPRNFQSLHNLRNTMNTQLSVAEQLSESLSKLMTDLSIDYPAKGQNVRKELFETIGLSYDGASYKSSVRENVVNTPFNKELSVFLAVKERSRRKQTSPVKSSEPETARRRRDSLDRVIFLPYLEMPMKFPFPS</sequence>
<dbReference type="PANTHER" id="PTHR34418">
    <property type="entry name" value="NUCLEAR PORE COMPLEX PROTEIN NUP214 ISOFORM X1"/>
    <property type="match status" value="1"/>
</dbReference>
<protein>
    <submittedName>
        <fullName evidence="2">Uncharacterized protein</fullName>
    </submittedName>
</protein>